<keyword evidence="1" id="KW-0472">Membrane</keyword>
<protein>
    <submittedName>
        <fullName evidence="2">Putative secreted protein</fullName>
    </submittedName>
</protein>
<sequence>MVAGTSSHGGSKRSGWSLYALRWFLALAYAIIPSPLLQPVMIGIGGVNVDRSASCGCRVTTAPGLSASTTGRKGNCSSW</sequence>
<evidence type="ECO:0000256" key="1">
    <source>
        <dbReference type="SAM" id="Phobius"/>
    </source>
</evidence>
<dbReference type="AlphaFoldDB" id="A0A2M4DIA0"/>
<proteinExistence type="predicted"/>
<keyword evidence="1" id="KW-1133">Transmembrane helix</keyword>
<accession>A0A2M4DIA0</accession>
<organism evidence="2">
    <name type="scientific">Anopheles darlingi</name>
    <name type="common">Mosquito</name>
    <dbReference type="NCBI Taxonomy" id="43151"/>
    <lineage>
        <taxon>Eukaryota</taxon>
        <taxon>Metazoa</taxon>
        <taxon>Ecdysozoa</taxon>
        <taxon>Arthropoda</taxon>
        <taxon>Hexapoda</taxon>
        <taxon>Insecta</taxon>
        <taxon>Pterygota</taxon>
        <taxon>Neoptera</taxon>
        <taxon>Endopterygota</taxon>
        <taxon>Diptera</taxon>
        <taxon>Nematocera</taxon>
        <taxon>Culicoidea</taxon>
        <taxon>Culicidae</taxon>
        <taxon>Anophelinae</taxon>
        <taxon>Anopheles</taxon>
    </lineage>
</organism>
<dbReference type="EMBL" id="GGFL01013103">
    <property type="protein sequence ID" value="MBW77281.1"/>
    <property type="molecule type" value="Transcribed_RNA"/>
</dbReference>
<reference evidence="2" key="1">
    <citation type="submission" date="2018-01" db="EMBL/GenBank/DDBJ databases">
        <title>An insight into the sialome of Amazonian anophelines.</title>
        <authorList>
            <person name="Ribeiro J.M."/>
            <person name="Scarpassa V."/>
            <person name="Calvo E."/>
        </authorList>
    </citation>
    <scope>NUCLEOTIDE SEQUENCE</scope>
</reference>
<name>A0A2M4DIA0_ANODA</name>
<evidence type="ECO:0000313" key="2">
    <source>
        <dbReference type="EMBL" id="MBW77281.1"/>
    </source>
</evidence>
<keyword evidence="1" id="KW-0812">Transmembrane</keyword>
<feature type="transmembrane region" description="Helical" evidence="1">
    <location>
        <begin position="16"/>
        <end position="32"/>
    </location>
</feature>